<dbReference type="EMBL" id="AKHW03006295">
    <property type="protein sequence ID" value="KYO21446.1"/>
    <property type="molecule type" value="Genomic_DNA"/>
</dbReference>
<proteinExistence type="predicted"/>
<name>A0A151MA90_ALLMI</name>
<dbReference type="STRING" id="8496.A0A151MA90"/>
<accession>A0A151MA90</accession>
<sequence length="188" mass="21103">MVFHGEPFHCSRGLPDLVTSVAEGERDGRGGPGFYVLNLMLVKMATLGHVEEFDASQTASWESYAKRLSYYLEANKVENPAQKCAILLTVCHLLPCRDFIFFKWDQKANEGIADYLAELCHLAEFDLTLATEQEKALAAEVASHNVREIHQVFSSNVHLLQKDQESDHHQQIQQIIPSPTAPCKPINP</sequence>
<comment type="caution">
    <text evidence="1">The sequence shown here is derived from an EMBL/GenBank/DDBJ whole genome shotgun (WGS) entry which is preliminary data.</text>
</comment>
<dbReference type="AlphaFoldDB" id="A0A151MA90"/>
<keyword evidence="2" id="KW-1185">Reference proteome</keyword>
<gene>
    <name evidence="1" type="ORF">Y1Q_0001651</name>
</gene>
<protein>
    <submittedName>
        <fullName evidence="1">Uncharacterized protein</fullName>
    </submittedName>
</protein>
<evidence type="ECO:0000313" key="1">
    <source>
        <dbReference type="EMBL" id="KYO21446.1"/>
    </source>
</evidence>
<organism evidence="1 2">
    <name type="scientific">Alligator mississippiensis</name>
    <name type="common">American alligator</name>
    <dbReference type="NCBI Taxonomy" id="8496"/>
    <lineage>
        <taxon>Eukaryota</taxon>
        <taxon>Metazoa</taxon>
        <taxon>Chordata</taxon>
        <taxon>Craniata</taxon>
        <taxon>Vertebrata</taxon>
        <taxon>Euteleostomi</taxon>
        <taxon>Archelosauria</taxon>
        <taxon>Archosauria</taxon>
        <taxon>Crocodylia</taxon>
        <taxon>Alligatoridae</taxon>
        <taxon>Alligatorinae</taxon>
        <taxon>Alligator</taxon>
    </lineage>
</organism>
<reference evidence="1 2" key="1">
    <citation type="journal article" date="2012" name="Genome Biol.">
        <title>Sequencing three crocodilian genomes to illuminate the evolution of archosaurs and amniotes.</title>
        <authorList>
            <person name="St John J.A."/>
            <person name="Braun E.L."/>
            <person name="Isberg S.R."/>
            <person name="Miles L.G."/>
            <person name="Chong A.Y."/>
            <person name="Gongora J."/>
            <person name="Dalzell P."/>
            <person name="Moran C."/>
            <person name="Bed'hom B."/>
            <person name="Abzhanov A."/>
            <person name="Burgess S.C."/>
            <person name="Cooksey A.M."/>
            <person name="Castoe T.A."/>
            <person name="Crawford N.G."/>
            <person name="Densmore L.D."/>
            <person name="Drew J.C."/>
            <person name="Edwards S.V."/>
            <person name="Faircloth B.C."/>
            <person name="Fujita M.K."/>
            <person name="Greenwold M.J."/>
            <person name="Hoffmann F.G."/>
            <person name="Howard J.M."/>
            <person name="Iguchi T."/>
            <person name="Janes D.E."/>
            <person name="Khan S.Y."/>
            <person name="Kohno S."/>
            <person name="de Koning A.J."/>
            <person name="Lance S.L."/>
            <person name="McCarthy F.M."/>
            <person name="McCormack J.E."/>
            <person name="Merchant M.E."/>
            <person name="Peterson D.G."/>
            <person name="Pollock D.D."/>
            <person name="Pourmand N."/>
            <person name="Raney B.J."/>
            <person name="Roessler K.A."/>
            <person name="Sanford J.R."/>
            <person name="Sawyer R.H."/>
            <person name="Schmidt C.J."/>
            <person name="Triplett E.W."/>
            <person name="Tuberville T.D."/>
            <person name="Venegas-Anaya M."/>
            <person name="Howard J.T."/>
            <person name="Jarvis E.D."/>
            <person name="Guillette L.J.Jr."/>
            <person name="Glenn T.C."/>
            <person name="Green R.E."/>
            <person name="Ray D.A."/>
        </authorList>
    </citation>
    <scope>NUCLEOTIDE SEQUENCE [LARGE SCALE GENOMIC DNA]</scope>
    <source>
        <strain evidence="1">KSC_2009_1</strain>
    </source>
</reference>
<dbReference type="Proteomes" id="UP000050525">
    <property type="component" value="Unassembled WGS sequence"/>
</dbReference>
<evidence type="ECO:0000313" key="2">
    <source>
        <dbReference type="Proteomes" id="UP000050525"/>
    </source>
</evidence>